<accession>E9GZM8</accession>
<dbReference type="InterPro" id="IPR003347">
    <property type="entry name" value="JmjC_dom"/>
</dbReference>
<dbReference type="SUPFAM" id="SSF51197">
    <property type="entry name" value="Clavaminate synthase-like"/>
    <property type="match status" value="1"/>
</dbReference>
<dbReference type="InParanoid" id="E9GZM8"/>
<dbReference type="Proteomes" id="UP000000305">
    <property type="component" value="Unassembled WGS sequence"/>
</dbReference>
<gene>
    <name evidence="2" type="ORF">DAPPUDRAFT_108264</name>
</gene>
<dbReference type="Gene3D" id="2.60.120.650">
    <property type="entry name" value="Cupin"/>
    <property type="match status" value="2"/>
</dbReference>
<organism evidence="2 3">
    <name type="scientific">Daphnia pulex</name>
    <name type="common">Water flea</name>
    <dbReference type="NCBI Taxonomy" id="6669"/>
    <lineage>
        <taxon>Eukaryota</taxon>
        <taxon>Metazoa</taxon>
        <taxon>Ecdysozoa</taxon>
        <taxon>Arthropoda</taxon>
        <taxon>Crustacea</taxon>
        <taxon>Branchiopoda</taxon>
        <taxon>Diplostraca</taxon>
        <taxon>Cladocera</taxon>
        <taxon>Anomopoda</taxon>
        <taxon>Daphniidae</taxon>
        <taxon>Daphnia</taxon>
    </lineage>
</organism>
<evidence type="ECO:0000313" key="2">
    <source>
        <dbReference type="EMBL" id="EFX75076.1"/>
    </source>
</evidence>
<keyword evidence="3" id="KW-1185">Reference proteome</keyword>
<reference evidence="2 3" key="1">
    <citation type="journal article" date="2011" name="Science">
        <title>The ecoresponsive genome of Daphnia pulex.</title>
        <authorList>
            <person name="Colbourne J.K."/>
            <person name="Pfrender M.E."/>
            <person name="Gilbert D."/>
            <person name="Thomas W.K."/>
            <person name="Tucker A."/>
            <person name="Oakley T.H."/>
            <person name="Tokishita S."/>
            <person name="Aerts A."/>
            <person name="Arnold G.J."/>
            <person name="Basu M.K."/>
            <person name="Bauer D.J."/>
            <person name="Caceres C.E."/>
            <person name="Carmel L."/>
            <person name="Casola C."/>
            <person name="Choi J.H."/>
            <person name="Detter J.C."/>
            <person name="Dong Q."/>
            <person name="Dusheyko S."/>
            <person name="Eads B.D."/>
            <person name="Frohlich T."/>
            <person name="Geiler-Samerotte K.A."/>
            <person name="Gerlach D."/>
            <person name="Hatcher P."/>
            <person name="Jogdeo S."/>
            <person name="Krijgsveld J."/>
            <person name="Kriventseva E.V."/>
            <person name="Kultz D."/>
            <person name="Laforsch C."/>
            <person name="Lindquist E."/>
            <person name="Lopez J."/>
            <person name="Manak J.R."/>
            <person name="Muller J."/>
            <person name="Pangilinan J."/>
            <person name="Patwardhan R.P."/>
            <person name="Pitluck S."/>
            <person name="Pritham E.J."/>
            <person name="Rechtsteiner A."/>
            <person name="Rho M."/>
            <person name="Rogozin I.B."/>
            <person name="Sakarya O."/>
            <person name="Salamov A."/>
            <person name="Schaack S."/>
            <person name="Shapiro H."/>
            <person name="Shiga Y."/>
            <person name="Skalitzky C."/>
            <person name="Smith Z."/>
            <person name="Souvorov A."/>
            <person name="Sung W."/>
            <person name="Tang Z."/>
            <person name="Tsuchiya D."/>
            <person name="Tu H."/>
            <person name="Vos H."/>
            <person name="Wang M."/>
            <person name="Wolf Y.I."/>
            <person name="Yamagata H."/>
            <person name="Yamada T."/>
            <person name="Ye Y."/>
            <person name="Shaw J.R."/>
            <person name="Andrews J."/>
            <person name="Crease T.J."/>
            <person name="Tang H."/>
            <person name="Lucas S.M."/>
            <person name="Robertson H.M."/>
            <person name="Bork P."/>
            <person name="Koonin E.V."/>
            <person name="Zdobnov E.M."/>
            <person name="Grigoriev I.V."/>
            <person name="Lynch M."/>
            <person name="Boore J.L."/>
        </authorList>
    </citation>
    <scope>NUCLEOTIDE SEQUENCE [LARGE SCALE GENOMIC DNA]</scope>
</reference>
<feature type="domain" description="JmjC" evidence="1">
    <location>
        <begin position="76"/>
        <end position="108"/>
    </location>
</feature>
<dbReference type="STRING" id="6669.E9GZM8"/>
<dbReference type="KEGG" id="dpx:DAPPUDRAFT_108264"/>
<evidence type="ECO:0000259" key="1">
    <source>
        <dbReference type="Pfam" id="PF02373"/>
    </source>
</evidence>
<name>E9GZM8_DAPPU</name>
<sequence length="172" mass="19852">MEKKRRKIFFWGGGGLRLWTKNRRAKRRKGEGETVGQLDFSGSKPFWRFPNLRKTFAPYLTEDGAAAELPGIYVPQIFLGQLGSYSSWQVEDKNLMSINYLHSGAPKLQLVRCGRVRYYFSSAFHFVMNSGSNVAEAVNFCAKEWKFYMDKTSNCGCDLKETFNVIENQFKK</sequence>
<dbReference type="HOGENOM" id="CLU_1556847_0_0_1"/>
<dbReference type="Pfam" id="PF02373">
    <property type="entry name" value="JmjC"/>
    <property type="match status" value="1"/>
</dbReference>
<protein>
    <recommendedName>
        <fullName evidence="1">JmjC domain-containing protein</fullName>
    </recommendedName>
</protein>
<evidence type="ECO:0000313" key="3">
    <source>
        <dbReference type="Proteomes" id="UP000000305"/>
    </source>
</evidence>
<proteinExistence type="predicted"/>
<dbReference type="EMBL" id="GL732578">
    <property type="protein sequence ID" value="EFX75076.1"/>
    <property type="molecule type" value="Genomic_DNA"/>
</dbReference>
<dbReference type="PANTHER" id="PTHR10694">
    <property type="entry name" value="LYSINE-SPECIFIC DEMETHYLASE"/>
    <property type="match status" value="1"/>
</dbReference>
<dbReference type="AlphaFoldDB" id="E9GZM8"/>
<dbReference type="PhylomeDB" id="E9GZM8"/>
<dbReference type="PANTHER" id="PTHR10694:SF129">
    <property type="entry name" value="LYSINE-SPECIFIC DEMETHYLASE 4B-RELATED"/>
    <property type="match status" value="1"/>
</dbReference>
<dbReference type="OrthoDB" id="9547406at2759"/>